<feature type="transmembrane region" description="Helical" evidence="6">
    <location>
        <begin position="26"/>
        <end position="47"/>
    </location>
</feature>
<evidence type="ECO:0000259" key="7">
    <source>
        <dbReference type="Pfam" id="PF08016"/>
    </source>
</evidence>
<dbReference type="GO" id="GO:0050982">
    <property type="term" value="P:detection of mechanical stimulus"/>
    <property type="evidence" value="ECO:0007669"/>
    <property type="project" value="TreeGrafter"/>
</dbReference>
<dbReference type="EMBL" id="CAAALY010269636">
    <property type="protein sequence ID" value="VEL41502.1"/>
    <property type="molecule type" value="Genomic_DNA"/>
</dbReference>
<gene>
    <name evidence="8" type="ORF">PXEA_LOCUS34942</name>
</gene>
<evidence type="ECO:0000256" key="6">
    <source>
        <dbReference type="SAM" id="Phobius"/>
    </source>
</evidence>
<evidence type="ECO:0000256" key="2">
    <source>
        <dbReference type="ARBA" id="ARBA00007200"/>
    </source>
</evidence>
<dbReference type="GO" id="GO:0016020">
    <property type="term" value="C:membrane"/>
    <property type="evidence" value="ECO:0007669"/>
    <property type="project" value="UniProtKB-SubCell"/>
</dbReference>
<keyword evidence="3 6" id="KW-0812">Transmembrane</keyword>
<dbReference type="GO" id="GO:0005262">
    <property type="term" value="F:calcium channel activity"/>
    <property type="evidence" value="ECO:0007669"/>
    <property type="project" value="TreeGrafter"/>
</dbReference>
<keyword evidence="5 6" id="KW-0472">Membrane</keyword>
<comment type="subcellular location">
    <subcellularLocation>
        <location evidence="1">Membrane</location>
        <topology evidence="1">Multi-pass membrane protein</topology>
    </subcellularLocation>
</comment>
<dbReference type="PANTHER" id="PTHR10877:SF183">
    <property type="entry name" value="AT14535P-RELATED"/>
    <property type="match status" value="1"/>
</dbReference>
<evidence type="ECO:0000256" key="4">
    <source>
        <dbReference type="ARBA" id="ARBA00022989"/>
    </source>
</evidence>
<dbReference type="AlphaFoldDB" id="A0A448XPA3"/>
<dbReference type="Gene3D" id="1.10.287.70">
    <property type="match status" value="1"/>
</dbReference>
<keyword evidence="9" id="KW-1185">Reference proteome</keyword>
<dbReference type="Proteomes" id="UP000784294">
    <property type="component" value="Unassembled WGS sequence"/>
</dbReference>
<keyword evidence="4 6" id="KW-1133">Transmembrane helix</keyword>
<evidence type="ECO:0000256" key="3">
    <source>
        <dbReference type="ARBA" id="ARBA00022692"/>
    </source>
</evidence>
<evidence type="ECO:0000256" key="1">
    <source>
        <dbReference type="ARBA" id="ARBA00004141"/>
    </source>
</evidence>
<comment type="similarity">
    <text evidence="2">Belongs to the polycystin family.</text>
</comment>
<accession>A0A448XPA3</accession>
<dbReference type="Pfam" id="PF08016">
    <property type="entry name" value="PKD_channel"/>
    <property type="match status" value="1"/>
</dbReference>
<evidence type="ECO:0000313" key="9">
    <source>
        <dbReference type="Proteomes" id="UP000784294"/>
    </source>
</evidence>
<evidence type="ECO:0000313" key="8">
    <source>
        <dbReference type="EMBL" id="VEL41502.1"/>
    </source>
</evidence>
<comment type="caution">
    <text evidence="8">The sequence shown here is derived from an EMBL/GenBank/DDBJ whole genome shotgun (WGS) entry which is preliminary data.</text>
</comment>
<dbReference type="PANTHER" id="PTHR10877">
    <property type="entry name" value="POLYCYSTIN FAMILY MEMBER"/>
    <property type="match status" value="1"/>
</dbReference>
<feature type="domain" description="Polycystin cation channel PKD1/PKD2" evidence="7">
    <location>
        <begin position="1"/>
        <end position="54"/>
    </location>
</feature>
<reference evidence="8" key="1">
    <citation type="submission" date="2018-11" db="EMBL/GenBank/DDBJ databases">
        <authorList>
            <consortium name="Pathogen Informatics"/>
        </authorList>
    </citation>
    <scope>NUCLEOTIDE SEQUENCE</scope>
</reference>
<dbReference type="InterPro" id="IPR051223">
    <property type="entry name" value="Polycystin"/>
</dbReference>
<name>A0A448XPA3_9PLAT</name>
<organism evidence="8 9">
    <name type="scientific">Protopolystoma xenopodis</name>
    <dbReference type="NCBI Taxonomy" id="117903"/>
    <lineage>
        <taxon>Eukaryota</taxon>
        <taxon>Metazoa</taxon>
        <taxon>Spiralia</taxon>
        <taxon>Lophotrochozoa</taxon>
        <taxon>Platyhelminthes</taxon>
        <taxon>Monogenea</taxon>
        <taxon>Polyopisthocotylea</taxon>
        <taxon>Polystomatidea</taxon>
        <taxon>Polystomatidae</taxon>
        <taxon>Protopolystoma</taxon>
    </lineage>
</organism>
<dbReference type="OrthoDB" id="444119at2759"/>
<proteinExistence type="inferred from homology"/>
<sequence length="88" mass="10232">MTQFRIILGDFDFNALQSANRVIGPIYFVVYVFFVFFVLINMFIAIINDTYDEVKTEMKTSDDALELKSYLKKVSLFVCLTLWASTTH</sequence>
<evidence type="ECO:0000256" key="5">
    <source>
        <dbReference type="ARBA" id="ARBA00023136"/>
    </source>
</evidence>
<protein>
    <recommendedName>
        <fullName evidence="7">Polycystin cation channel PKD1/PKD2 domain-containing protein</fullName>
    </recommendedName>
</protein>
<dbReference type="InterPro" id="IPR013122">
    <property type="entry name" value="PKD1_2_channel"/>
</dbReference>